<dbReference type="OrthoDB" id="191196at2759"/>
<gene>
    <name evidence="2" type="ORF">CCAM_LOCUS42457</name>
</gene>
<feature type="compositionally biased region" description="Acidic residues" evidence="1">
    <location>
        <begin position="682"/>
        <end position="692"/>
    </location>
</feature>
<dbReference type="EMBL" id="OOIL02006707">
    <property type="protein sequence ID" value="VFR00682.1"/>
    <property type="molecule type" value="Genomic_DNA"/>
</dbReference>
<evidence type="ECO:0008006" key="4">
    <source>
        <dbReference type="Google" id="ProtNLM"/>
    </source>
</evidence>
<evidence type="ECO:0000313" key="2">
    <source>
        <dbReference type="EMBL" id="VFR00682.1"/>
    </source>
</evidence>
<feature type="region of interest" description="Disordered" evidence="1">
    <location>
        <begin position="666"/>
        <end position="692"/>
    </location>
</feature>
<feature type="compositionally biased region" description="Low complexity" evidence="1">
    <location>
        <begin position="49"/>
        <end position="68"/>
    </location>
</feature>
<accession>A0A484NGU0</accession>
<name>A0A484NGU0_9ASTE</name>
<proteinExistence type="predicted"/>
<dbReference type="Proteomes" id="UP000595140">
    <property type="component" value="Unassembled WGS sequence"/>
</dbReference>
<feature type="region of interest" description="Disordered" evidence="1">
    <location>
        <begin position="33"/>
        <end position="70"/>
    </location>
</feature>
<feature type="compositionally biased region" description="Basic and acidic residues" evidence="1">
    <location>
        <begin position="666"/>
        <end position="681"/>
    </location>
</feature>
<dbReference type="PANTHER" id="PTHR34935">
    <property type="entry name" value="PROTEIN TIC110, CHLOROPLASTIC"/>
    <property type="match status" value="1"/>
</dbReference>
<keyword evidence="3" id="KW-1185">Reference proteome</keyword>
<dbReference type="InterPro" id="IPR031610">
    <property type="entry name" value="TIC110"/>
</dbReference>
<dbReference type="GO" id="GO:0061927">
    <property type="term" value="C:TOC-TIC supercomplex I"/>
    <property type="evidence" value="ECO:0007669"/>
    <property type="project" value="TreeGrafter"/>
</dbReference>
<sequence>MNPSLLLPANPYPNRAILIPHFLNPTPVRLAAASRNRRSHRVRIPSVRSSSDNPSTSTDSSSSTSTSSITGAAVPIKPDVFGGKRELSGIQLLVDSMPPPVRIASSTLLFAGAVAAGYSLGIRFGGSRNAGFGGAVALGAAGAGAAYALNSCVPEVAAVNLHNYVAGCDDPSALKKEAIEALANKYGVNKQHEAFNAELCDIYCRYVSAVIPPGNDDLTGYEVETITKFKNALGIDDPDAAAMHMEIGRRLFRQRLETGDRDANMEQRRAFQKLIYVSTLVFGDASSFLLPWKRMFKVSESQVELAIRECAQRLYATRLKSVGRDVSVDQLVSLREAQLLYRLSDELAEGMFREHTRKLVEENISRALTILKSRTREPGEATLVIEELEKILAFENLLISLKNHSDSGRFARGIGPVSLSGGVYDTDRNINDVKLLYRAYVTDSLASGRMEEKKFAALNHLRNIFGLGKREAGAITLDVTSKVYRKRLAQAVRTGDLAAADSKAVYLQNLCEELRFDPQKASEIHEEIYRQKLQQAISDGELSDEDVNSLERLQIMLCVPKQTVETAHAEICGVLFENVVKEAIAGGVEWYDSEVKKSVRKAAYGLRLTKEAALSIASKEVRKMFIKYVQQARAAENRTESAKILKKLISFNSLLVTRLVQDIRGEEETSSKSAHEKHPMNDEDEEKPLYEEEEWDSMQSLQKLIKGGKDFRKGIQTEITLKGDLPDMDRTDLYKTYLQYCLSGDVTMIPFGGQITTERDDSEFVLLGQLGCILGLTNKEIVNVHRGLAEQAFRQKAEVILADGQLTKAKMEQLNEVQKSVGLPLPYAQKIIQSITSTKLGAALETAVSQGRLSVKEVRELKEAGIDINTMISVSLRENLFRKTVDDIFSSGTGEFDKAEVYENIPADLNINAEKAKRVVHDLARTRLSNSLIQAVALLRQRNQKGVVSSLNDLLACDKAVPSTPLSWELPEELADLFVIYLQSDPAPENVSRLQYLLDISDSRADTLRSFKGRVVSETTEEEEEFVF</sequence>
<reference evidence="2 3" key="1">
    <citation type="submission" date="2018-04" db="EMBL/GenBank/DDBJ databases">
        <authorList>
            <person name="Vogel A."/>
        </authorList>
    </citation>
    <scope>NUCLEOTIDE SEQUENCE [LARGE SCALE GENOMIC DNA]</scope>
</reference>
<organism evidence="2 3">
    <name type="scientific">Cuscuta campestris</name>
    <dbReference type="NCBI Taxonomy" id="132261"/>
    <lineage>
        <taxon>Eukaryota</taxon>
        <taxon>Viridiplantae</taxon>
        <taxon>Streptophyta</taxon>
        <taxon>Embryophyta</taxon>
        <taxon>Tracheophyta</taxon>
        <taxon>Spermatophyta</taxon>
        <taxon>Magnoliopsida</taxon>
        <taxon>eudicotyledons</taxon>
        <taxon>Gunneridae</taxon>
        <taxon>Pentapetalae</taxon>
        <taxon>asterids</taxon>
        <taxon>lamiids</taxon>
        <taxon>Solanales</taxon>
        <taxon>Convolvulaceae</taxon>
        <taxon>Cuscuteae</taxon>
        <taxon>Cuscuta</taxon>
        <taxon>Cuscuta subgen. Grammica</taxon>
        <taxon>Cuscuta sect. Cleistogrammica</taxon>
    </lineage>
</organism>
<dbReference type="Pfam" id="PF16940">
    <property type="entry name" value="Tic110"/>
    <property type="match status" value="1"/>
</dbReference>
<dbReference type="AlphaFoldDB" id="A0A484NGU0"/>
<evidence type="ECO:0000313" key="3">
    <source>
        <dbReference type="Proteomes" id="UP000595140"/>
    </source>
</evidence>
<protein>
    <recommendedName>
        <fullName evidence="4">Protein TIC110, chloroplastic</fullName>
    </recommendedName>
</protein>
<dbReference type="GO" id="GO:0045037">
    <property type="term" value="P:protein import into chloroplast stroma"/>
    <property type="evidence" value="ECO:0007669"/>
    <property type="project" value="TreeGrafter"/>
</dbReference>
<evidence type="ECO:0000256" key="1">
    <source>
        <dbReference type="SAM" id="MobiDB-lite"/>
    </source>
</evidence>
<dbReference type="PANTHER" id="PTHR34935:SF3">
    <property type="entry name" value="PROTEIN TIC110, CHLOROPLASTIC"/>
    <property type="match status" value="1"/>
</dbReference>